<evidence type="ECO:0000256" key="1">
    <source>
        <dbReference type="ARBA" id="ARBA00022737"/>
    </source>
</evidence>
<dbReference type="InterPro" id="IPR036770">
    <property type="entry name" value="Ankyrin_rpt-contain_sf"/>
</dbReference>
<dbReference type="PROSITE" id="PS50297">
    <property type="entry name" value="ANK_REP_REGION"/>
    <property type="match status" value="3"/>
</dbReference>
<feature type="transmembrane region" description="Helical" evidence="5">
    <location>
        <begin position="1093"/>
        <end position="1115"/>
    </location>
</feature>
<keyword evidence="7" id="KW-1185">Reference proteome</keyword>
<dbReference type="EMBL" id="CP055899">
    <property type="protein sequence ID" value="QKX55632.1"/>
    <property type="molecule type" value="Genomic_DNA"/>
</dbReference>
<evidence type="ECO:0000256" key="5">
    <source>
        <dbReference type="SAM" id="Phobius"/>
    </source>
</evidence>
<dbReference type="OrthoDB" id="4226964at2759"/>
<feature type="compositionally biased region" description="Basic and acidic residues" evidence="4">
    <location>
        <begin position="50"/>
        <end position="63"/>
    </location>
</feature>
<evidence type="ECO:0000256" key="3">
    <source>
        <dbReference type="PROSITE-ProRule" id="PRU00023"/>
    </source>
</evidence>
<keyword evidence="5" id="KW-1133">Transmembrane helix</keyword>
<reference evidence="7" key="1">
    <citation type="submission" date="2020-06" db="EMBL/GenBank/DDBJ databases">
        <title>A chromosome-scale genome assembly of Talaromyces rugulosus W13939.</title>
        <authorList>
            <person name="Wang B."/>
            <person name="Guo L."/>
            <person name="Ye K."/>
            <person name="Wang L."/>
        </authorList>
    </citation>
    <scope>NUCLEOTIDE SEQUENCE [LARGE SCALE GENOMIC DNA]</scope>
    <source>
        <strain evidence="7">W13939</strain>
    </source>
</reference>
<keyword evidence="2 3" id="KW-0040">ANK repeat</keyword>
<gene>
    <name evidence="6" type="ORF">TRUGW13939_02729</name>
</gene>
<dbReference type="RefSeq" id="XP_035341810.1">
    <property type="nucleotide sequence ID" value="XM_035485917.1"/>
</dbReference>
<dbReference type="Gene3D" id="1.20.58.340">
    <property type="entry name" value="Magnesium transport protein CorA, transmembrane region"/>
    <property type="match status" value="1"/>
</dbReference>
<feature type="compositionally biased region" description="Basic and acidic residues" evidence="4">
    <location>
        <begin position="114"/>
        <end position="127"/>
    </location>
</feature>
<evidence type="ECO:0000313" key="7">
    <source>
        <dbReference type="Proteomes" id="UP000509510"/>
    </source>
</evidence>
<feature type="repeat" description="ANK" evidence="3">
    <location>
        <begin position="178"/>
        <end position="210"/>
    </location>
</feature>
<feature type="region of interest" description="Disordered" evidence="4">
    <location>
        <begin position="1"/>
        <end position="142"/>
    </location>
</feature>
<feature type="compositionally biased region" description="Basic residues" evidence="4">
    <location>
        <begin position="104"/>
        <end position="113"/>
    </location>
</feature>
<evidence type="ECO:0000256" key="2">
    <source>
        <dbReference type="ARBA" id="ARBA00023043"/>
    </source>
</evidence>
<dbReference type="Pfam" id="PF00023">
    <property type="entry name" value="Ank"/>
    <property type="match status" value="1"/>
</dbReference>
<dbReference type="SUPFAM" id="SSF48403">
    <property type="entry name" value="Ankyrin repeat"/>
    <property type="match status" value="1"/>
</dbReference>
<keyword evidence="5" id="KW-0472">Membrane</keyword>
<feature type="repeat" description="ANK" evidence="3">
    <location>
        <begin position="278"/>
        <end position="311"/>
    </location>
</feature>
<dbReference type="GO" id="GO:0005634">
    <property type="term" value="C:nucleus"/>
    <property type="evidence" value="ECO:0007669"/>
    <property type="project" value="TreeGrafter"/>
</dbReference>
<dbReference type="InterPro" id="IPR002110">
    <property type="entry name" value="Ankyrin_rpt"/>
</dbReference>
<name>A0A7H8QP10_TALRU</name>
<dbReference type="Proteomes" id="UP000509510">
    <property type="component" value="Chromosome II"/>
</dbReference>
<feature type="region of interest" description="Disordered" evidence="4">
    <location>
        <begin position="670"/>
        <end position="733"/>
    </location>
</feature>
<sequence length="1243" mass="141506">MEPSENAGEPETRRVFDEIGPLNSDPQDHPQSLEDITPGNGNVSSKRKEKTPLSREFASREDIEPSISGALAIREPLSKEGQRTRTTTTHNKSSKSDDKEGKRRSTIATRRKSSKPDDKDRGPRKQGENSNENPNEKSNENLNGNLEETLLEAARSGNINTVEFLLNAGVSCEFTDRDNRTPLLCAVEENHSEIVDLLLRRNADWNATDKWGRTALHIVSSGQGYKIALRLLNIKGIRKNAKDEQDETPLHLAVRNQHLDTAKLLLNSEAKVNEKDKKGFTPLHLAAARGVPIMVETILSSNGIEVDARAINGRTPLMLACGRAASKECEAVVKLLLHAGTDSTLKDKDGRTALLESIKYDKVEIMRLVLENLERKDGQERKELVQQALFEAAVQDSRRIARVLIKKGAIIGEKDPTSQNTAMDIANDHSSQKVVAVLLENGGQLVGQGPSMGDWLQNPQSKVETTESMLKDSAVDLTFGFQSTIASFPYDDGWGKYRIKRPQLRSVLYDHSPGPIQYDLKGGKSNSKDFRWLHVPANNIVWVNELINRMYKERHPEKASYIQEKCKYLFGEEIWTRHQYQMSSTSVAHRRFIRPTCQPVKLDYDDYDDYDMMMVLPYIHWETKGGREQMTDVMVKAMKRRLNDSQAPSTLKELKEALVELEKARKSKAIDPDYGTSSVSSSDDSSHDSYTSTISSAAEETDYETDPDTDSISGTVSENESIHARRAPVKKNVEQEKGIKKRISKIVKVAKEPRTQDEKLILAYMFDDIPLHFRRTLDQYKYYALPTTEYRDDDQVVSRYFKKTWPENDNENLVLMVDQLWLWILDKDTVVTSFPQRWNKSGKKTGKDPDPNNDSDIVESIIRQIGKKDRRPLRHVFDLAELIVGKCVDTMFQHSDIANEKLRFAEFFEVSIGNVTNEETKMFNDFKDLSKRLATDDRNILNSDGLKEDLKKLFDISKETELVKEIKDIRDELHIISTVLDDQEKVLVDMQEAIQYMKTNKSKDGWSEGGESKELRAYDLLKRVRSHKAVVQGFDKQAEKTYAALKDLLDLKQKQGNSALSFVYYTHILSANVSEARTQGKQAADTARQGQTIMLFTIITVFFLPLSFMTSFFDLDIAEFVRNSEGELGLGYISKIMFAVTIGVVAISLFFAFGWELFLTYWKKFLLGTRAIAVEKLYSRRRSTSPVWEYERRSPPKGKKWSRWPWSERRTSMSSSYHSYYSYDGSASSRVIINDESSDTWSS</sequence>
<evidence type="ECO:0000313" key="6">
    <source>
        <dbReference type="EMBL" id="QKX55632.1"/>
    </source>
</evidence>
<proteinExistence type="predicted"/>
<dbReference type="KEGG" id="trg:TRUGW13939_02729"/>
<keyword evidence="1" id="KW-0677">Repeat</keyword>
<feature type="transmembrane region" description="Helical" evidence="5">
    <location>
        <begin position="1136"/>
        <end position="1155"/>
    </location>
</feature>
<dbReference type="PANTHER" id="PTHR24124">
    <property type="entry name" value="ANKYRIN REPEAT FAMILY A"/>
    <property type="match status" value="1"/>
</dbReference>
<dbReference type="AlphaFoldDB" id="A0A7H8QP10"/>
<feature type="repeat" description="ANK" evidence="3">
    <location>
        <begin position="312"/>
        <end position="348"/>
    </location>
</feature>
<dbReference type="Gene3D" id="1.25.40.20">
    <property type="entry name" value="Ankyrin repeat-containing domain"/>
    <property type="match status" value="2"/>
</dbReference>
<keyword evidence="5" id="KW-0812">Transmembrane</keyword>
<protein>
    <submittedName>
        <fullName evidence="6">Uncharacterized protein</fullName>
    </submittedName>
</protein>
<dbReference type="GeneID" id="55990236"/>
<organism evidence="6 7">
    <name type="scientific">Talaromyces rugulosus</name>
    <name type="common">Penicillium rugulosum</name>
    <dbReference type="NCBI Taxonomy" id="121627"/>
    <lineage>
        <taxon>Eukaryota</taxon>
        <taxon>Fungi</taxon>
        <taxon>Dikarya</taxon>
        <taxon>Ascomycota</taxon>
        <taxon>Pezizomycotina</taxon>
        <taxon>Eurotiomycetes</taxon>
        <taxon>Eurotiomycetidae</taxon>
        <taxon>Eurotiales</taxon>
        <taxon>Trichocomaceae</taxon>
        <taxon>Talaromyces</taxon>
        <taxon>Talaromyces sect. Islandici</taxon>
    </lineage>
</organism>
<feature type="repeat" description="ANK" evidence="3">
    <location>
        <begin position="245"/>
        <end position="277"/>
    </location>
</feature>
<dbReference type="PROSITE" id="PS50088">
    <property type="entry name" value="ANK_REPEAT"/>
    <property type="match status" value="4"/>
</dbReference>
<evidence type="ECO:0000256" key="4">
    <source>
        <dbReference type="SAM" id="MobiDB-lite"/>
    </source>
</evidence>
<feature type="compositionally biased region" description="Basic and acidic residues" evidence="4">
    <location>
        <begin position="94"/>
        <end position="103"/>
    </location>
</feature>
<dbReference type="PANTHER" id="PTHR24124:SF14">
    <property type="entry name" value="CHROMOSOME UNDETERMINED SCAFFOLD_25, WHOLE GENOME SHOTGUN SEQUENCE"/>
    <property type="match status" value="1"/>
</dbReference>
<dbReference type="Pfam" id="PF12796">
    <property type="entry name" value="Ank_2"/>
    <property type="match status" value="2"/>
</dbReference>
<dbReference type="GO" id="GO:0010468">
    <property type="term" value="P:regulation of gene expression"/>
    <property type="evidence" value="ECO:0007669"/>
    <property type="project" value="TreeGrafter"/>
</dbReference>
<feature type="compositionally biased region" description="Low complexity" evidence="4">
    <location>
        <begin position="676"/>
        <end position="696"/>
    </location>
</feature>
<accession>A0A7H8QP10</accession>
<feature type="compositionally biased region" description="Acidic residues" evidence="4">
    <location>
        <begin position="699"/>
        <end position="709"/>
    </location>
</feature>
<dbReference type="SMART" id="SM00248">
    <property type="entry name" value="ANK"/>
    <property type="match status" value="9"/>
</dbReference>